<evidence type="ECO:0000313" key="3">
    <source>
        <dbReference type="Proteomes" id="UP001642484"/>
    </source>
</evidence>
<keyword evidence="1" id="KW-1133">Transmembrane helix</keyword>
<sequence>MGWQVLVKRKEGEWPTKNAGVRGLLAPTCLSVSVLTVPEKVCTVAGIAWRTWAPGDCTAALRSTREPSGSRRLTTFDHLHMVGEARPTRRDGRRLNATNDTACLVEAPFVELPSRKEMDFDAAAVLGGVGFGVASMAALFGVHKILLCLRARGDGDVARGLQSLWQRKRGTLSPAEKE</sequence>
<keyword evidence="3" id="KW-1185">Reference proteome</keyword>
<proteinExistence type="predicted"/>
<comment type="caution">
    <text evidence="2">The sequence shown here is derived from an EMBL/GenBank/DDBJ whole genome shotgun (WGS) entry which is preliminary data.</text>
</comment>
<keyword evidence="1" id="KW-0812">Transmembrane</keyword>
<dbReference type="EMBL" id="CAXAMN010027484">
    <property type="protein sequence ID" value="CAK9111036.1"/>
    <property type="molecule type" value="Genomic_DNA"/>
</dbReference>
<name>A0ABP0SFA1_9DINO</name>
<accession>A0ABP0SFA1</accession>
<evidence type="ECO:0000256" key="1">
    <source>
        <dbReference type="SAM" id="Phobius"/>
    </source>
</evidence>
<reference evidence="2 3" key="1">
    <citation type="submission" date="2024-02" db="EMBL/GenBank/DDBJ databases">
        <authorList>
            <person name="Chen Y."/>
            <person name="Shah S."/>
            <person name="Dougan E. K."/>
            <person name="Thang M."/>
            <person name="Chan C."/>
        </authorList>
    </citation>
    <scope>NUCLEOTIDE SEQUENCE [LARGE SCALE GENOMIC DNA]</scope>
</reference>
<organism evidence="2 3">
    <name type="scientific">Durusdinium trenchii</name>
    <dbReference type="NCBI Taxonomy" id="1381693"/>
    <lineage>
        <taxon>Eukaryota</taxon>
        <taxon>Sar</taxon>
        <taxon>Alveolata</taxon>
        <taxon>Dinophyceae</taxon>
        <taxon>Suessiales</taxon>
        <taxon>Symbiodiniaceae</taxon>
        <taxon>Durusdinium</taxon>
    </lineage>
</organism>
<evidence type="ECO:0000313" key="2">
    <source>
        <dbReference type="EMBL" id="CAK9111036.1"/>
    </source>
</evidence>
<dbReference type="Proteomes" id="UP001642484">
    <property type="component" value="Unassembled WGS sequence"/>
</dbReference>
<feature type="transmembrane region" description="Helical" evidence="1">
    <location>
        <begin position="122"/>
        <end position="142"/>
    </location>
</feature>
<keyword evidence="1" id="KW-0472">Membrane</keyword>
<gene>
    <name evidence="2" type="ORF">CCMP2556_LOCUS51575</name>
</gene>
<protein>
    <submittedName>
        <fullName evidence="2">Uncharacterized protein</fullName>
    </submittedName>
</protein>